<keyword evidence="1" id="KW-0472">Membrane</keyword>
<feature type="transmembrane region" description="Helical" evidence="1">
    <location>
        <begin position="21"/>
        <end position="50"/>
    </location>
</feature>
<sequence>MDDALSNYKLLQERSDRKMNPFFWILTFECMVILLLAGTAVAAGPVYWAFTSRTVLSFLSLLLILPGLWLVRFSFRTLKSAVWKNNHLSEYKLYENEIRFAYYEEKTRREGSISMKEINRVYVGYYMAPSHYAYEPNVRRKKQLPTFHLLPMLFIRYREAAQTRVLQIPFHDLIEMKRWLKYFGKLKMPVWATDLLLAERTEEEQLLAFDQEEDARPFSVEERGFSKRLDSVMKELDQKRRERLGLDAPREQAAAAKTRRGTASGGKFIAPVSASGGLRRTTSHRSRPYGKQSRDSWKLSSFFIFGLLFSSLPLLVLMAIEGSIHPENMGISLLFLLAAGAVYFLLAERLRFMLALRYCLIAFIGWVMTGAMMPQTDEGVGSLFYENAVGAALLLPFTIWLPFLLIWLVRKYVPDTDEHGQPSNLKGRKA</sequence>
<organism evidence="2 3">
    <name type="scientific">Paenibacillus lutrae</name>
    <dbReference type="NCBI Taxonomy" id="2078573"/>
    <lineage>
        <taxon>Bacteria</taxon>
        <taxon>Bacillati</taxon>
        <taxon>Bacillota</taxon>
        <taxon>Bacilli</taxon>
        <taxon>Bacillales</taxon>
        <taxon>Paenibacillaceae</taxon>
        <taxon>Paenibacillus</taxon>
    </lineage>
</organism>
<feature type="transmembrane region" description="Helical" evidence="1">
    <location>
        <begin position="354"/>
        <end position="373"/>
    </location>
</feature>
<feature type="transmembrane region" description="Helical" evidence="1">
    <location>
        <begin position="302"/>
        <end position="324"/>
    </location>
</feature>
<evidence type="ECO:0000313" key="3">
    <source>
        <dbReference type="Proteomes" id="UP000490800"/>
    </source>
</evidence>
<keyword evidence="3" id="KW-1185">Reference proteome</keyword>
<evidence type="ECO:0000256" key="1">
    <source>
        <dbReference type="SAM" id="Phobius"/>
    </source>
</evidence>
<dbReference type="EMBL" id="RHLK01000014">
    <property type="protein sequence ID" value="MVP01641.1"/>
    <property type="molecule type" value="Genomic_DNA"/>
</dbReference>
<keyword evidence="1" id="KW-0812">Transmembrane</keyword>
<dbReference type="OrthoDB" id="2521336at2"/>
<dbReference type="AlphaFoldDB" id="A0A7X3K160"/>
<feature type="transmembrane region" description="Helical" evidence="1">
    <location>
        <begin position="388"/>
        <end position="409"/>
    </location>
</feature>
<proteinExistence type="predicted"/>
<keyword evidence="1" id="KW-1133">Transmembrane helix</keyword>
<dbReference type="Proteomes" id="UP000490800">
    <property type="component" value="Unassembled WGS sequence"/>
</dbReference>
<comment type="caution">
    <text evidence="2">The sequence shown here is derived from an EMBL/GenBank/DDBJ whole genome shotgun (WGS) entry which is preliminary data.</text>
</comment>
<reference evidence="2 3" key="1">
    <citation type="journal article" date="2019" name="Microorganisms">
        <title>Paenibacillus lutrae sp. nov., A Chitinolytic Species Isolated from A River Otter in Castril Natural Park, Granada, Spain.</title>
        <authorList>
            <person name="Rodriguez M."/>
            <person name="Reina J.C."/>
            <person name="Bejar V."/>
            <person name="Llamas I."/>
        </authorList>
    </citation>
    <scope>NUCLEOTIDE SEQUENCE [LARGE SCALE GENOMIC DNA]</scope>
    <source>
        <strain evidence="2 3">N10</strain>
    </source>
</reference>
<accession>A0A7X3K160</accession>
<name>A0A7X3K160_9BACL</name>
<feature type="transmembrane region" description="Helical" evidence="1">
    <location>
        <begin position="56"/>
        <end position="75"/>
    </location>
</feature>
<dbReference type="RefSeq" id="WP_157338081.1">
    <property type="nucleotide sequence ID" value="NZ_RHLK01000014.1"/>
</dbReference>
<protein>
    <submittedName>
        <fullName evidence="2">Uncharacterized protein</fullName>
    </submittedName>
</protein>
<evidence type="ECO:0000313" key="2">
    <source>
        <dbReference type="EMBL" id="MVP01641.1"/>
    </source>
</evidence>
<feature type="transmembrane region" description="Helical" evidence="1">
    <location>
        <begin position="330"/>
        <end position="347"/>
    </location>
</feature>
<gene>
    <name evidence="2" type="ORF">EDM21_19285</name>
</gene>